<dbReference type="Proteomes" id="UP000294933">
    <property type="component" value="Unassembled WGS sequence"/>
</dbReference>
<feature type="compositionally biased region" description="Basic residues" evidence="1">
    <location>
        <begin position="92"/>
        <end position="101"/>
    </location>
</feature>
<evidence type="ECO:0000313" key="3">
    <source>
        <dbReference type="Proteomes" id="UP000294933"/>
    </source>
</evidence>
<feature type="region of interest" description="Disordered" evidence="1">
    <location>
        <begin position="1"/>
        <end position="27"/>
    </location>
</feature>
<proteinExistence type="predicted"/>
<reference evidence="2 3" key="1">
    <citation type="submission" date="2018-06" db="EMBL/GenBank/DDBJ databases">
        <title>A transcriptomic atlas of mushroom development highlights an independent origin of complex multicellularity.</title>
        <authorList>
            <consortium name="DOE Joint Genome Institute"/>
            <person name="Krizsan K."/>
            <person name="Almasi E."/>
            <person name="Merenyi Z."/>
            <person name="Sahu N."/>
            <person name="Viragh M."/>
            <person name="Koszo T."/>
            <person name="Mondo S."/>
            <person name="Kiss B."/>
            <person name="Balint B."/>
            <person name="Kues U."/>
            <person name="Barry K."/>
            <person name="Hegedus J.C."/>
            <person name="Henrissat B."/>
            <person name="Johnson J."/>
            <person name="Lipzen A."/>
            <person name="Ohm R."/>
            <person name="Nagy I."/>
            <person name="Pangilinan J."/>
            <person name="Yan J."/>
            <person name="Xiong Y."/>
            <person name="Grigoriev I.V."/>
            <person name="Hibbett D.S."/>
            <person name="Nagy L.G."/>
        </authorList>
    </citation>
    <scope>NUCLEOTIDE SEQUENCE [LARGE SCALE GENOMIC DNA]</scope>
    <source>
        <strain evidence="2 3">SZMC22713</strain>
    </source>
</reference>
<organism evidence="2 3">
    <name type="scientific">Rickenella mellea</name>
    <dbReference type="NCBI Taxonomy" id="50990"/>
    <lineage>
        <taxon>Eukaryota</taxon>
        <taxon>Fungi</taxon>
        <taxon>Dikarya</taxon>
        <taxon>Basidiomycota</taxon>
        <taxon>Agaricomycotina</taxon>
        <taxon>Agaricomycetes</taxon>
        <taxon>Hymenochaetales</taxon>
        <taxon>Rickenellaceae</taxon>
        <taxon>Rickenella</taxon>
    </lineage>
</organism>
<name>A0A4Y7PLK5_9AGAM</name>
<dbReference type="VEuPathDB" id="FungiDB:BD410DRAFT_808489"/>
<protein>
    <submittedName>
        <fullName evidence="2">Uncharacterized protein</fullName>
    </submittedName>
</protein>
<gene>
    <name evidence="2" type="ORF">BD410DRAFT_808489</name>
</gene>
<accession>A0A4Y7PLK5</accession>
<dbReference type="AlphaFoldDB" id="A0A4Y7PLK5"/>
<dbReference type="EMBL" id="ML170255">
    <property type="protein sequence ID" value="TDL15998.1"/>
    <property type="molecule type" value="Genomic_DNA"/>
</dbReference>
<evidence type="ECO:0000256" key="1">
    <source>
        <dbReference type="SAM" id="MobiDB-lite"/>
    </source>
</evidence>
<evidence type="ECO:0000313" key="2">
    <source>
        <dbReference type="EMBL" id="TDL15998.1"/>
    </source>
</evidence>
<keyword evidence="3" id="KW-1185">Reference proteome</keyword>
<sequence>MHRVGRRSSTALHRPARSAKPNLPPSNIRKCATYAANIPLAPPPRAQFAPARLWAFASTSARPIPVAPARRIGGNPFPPSAAAVANVPPPKRPPRWRARRARSPNVAWARVRCVDATSLSLPPPSPPNFTHRLKIIPRQHPVFQVLDGRDASSNLEEPSRQESVVSRIRLVKHGPISPTLQPSHLSQVTTFGCSRRPLQSLKANRAREDEESQTTSTGEGYFVYRLSTPLVITIVSLR</sequence>
<feature type="region of interest" description="Disordered" evidence="1">
    <location>
        <begin position="80"/>
        <end position="101"/>
    </location>
</feature>